<dbReference type="EMBL" id="WPOC01000044">
    <property type="protein sequence ID" value="MVN16736.1"/>
    <property type="molecule type" value="Genomic_DNA"/>
</dbReference>
<dbReference type="RefSeq" id="WP_157009685.1">
    <property type="nucleotide sequence ID" value="NZ_WPOC01000044.1"/>
</dbReference>
<proteinExistence type="predicted"/>
<sequence>AVANRLETPLDRAGSAVGGALAKTGDAGWLLAAALAVAALAGAGMLRRLRQRSERTDDR</sequence>
<dbReference type="AlphaFoldDB" id="A0A6N8IN46"/>
<protein>
    <submittedName>
        <fullName evidence="2">LPXTG cell wall anchor domain-containing protein</fullName>
    </submittedName>
</protein>
<keyword evidence="1" id="KW-1133">Transmembrane helix</keyword>
<name>A0A6N8IN46_9ACTN</name>
<keyword evidence="1" id="KW-0812">Transmembrane</keyword>
<feature type="non-terminal residue" evidence="2">
    <location>
        <position position="1"/>
    </location>
</feature>
<comment type="caution">
    <text evidence="2">The sequence shown here is derived from an EMBL/GenBank/DDBJ whole genome shotgun (WGS) entry which is preliminary data.</text>
</comment>
<keyword evidence="3" id="KW-1185">Reference proteome</keyword>
<evidence type="ECO:0000256" key="1">
    <source>
        <dbReference type="SAM" id="Phobius"/>
    </source>
</evidence>
<dbReference type="Proteomes" id="UP000468327">
    <property type="component" value="Unassembled WGS sequence"/>
</dbReference>
<organism evidence="2 3">
    <name type="scientific">Gordonibacter urolithinfaciens</name>
    <dbReference type="NCBI Taxonomy" id="1335613"/>
    <lineage>
        <taxon>Bacteria</taxon>
        <taxon>Bacillati</taxon>
        <taxon>Actinomycetota</taxon>
        <taxon>Coriobacteriia</taxon>
        <taxon>Eggerthellales</taxon>
        <taxon>Eggerthellaceae</taxon>
        <taxon>Gordonibacter</taxon>
    </lineage>
</organism>
<gene>
    <name evidence="2" type="ORF">GO738_15530</name>
</gene>
<dbReference type="NCBIfam" id="TIGR01167">
    <property type="entry name" value="LPXTG_anchor"/>
    <property type="match status" value="1"/>
</dbReference>
<accession>A0A6N8IN46</accession>
<feature type="transmembrane region" description="Helical" evidence="1">
    <location>
        <begin position="27"/>
        <end position="46"/>
    </location>
</feature>
<evidence type="ECO:0000313" key="3">
    <source>
        <dbReference type="Proteomes" id="UP000468327"/>
    </source>
</evidence>
<reference evidence="2 3" key="1">
    <citation type="submission" date="2019-11" db="EMBL/GenBank/DDBJ databases">
        <title>Whole genome shotgun sequencing (WGS) data from Adlercreutzia equolifaciens ResAG-91, Eggerthella lenta MRI-F36, MRI-F37, MRI-F40, ResAG-49, ResAG-88, ResAG-121, ResAG-145, and Gordonibacter sp. ResAG-5, ResAG-26, ResAG-43, ResAG-50, ResAG-59.</title>
        <authorList>
            <person name="Stoll D.A."/>
            <person name="Danylec N."/>
            <person name="Franz C.M.A.P."/>
            <person name="Huch M."/>
        </authorList>
    </citation>
    <scope>NUCLEOTIDE SEQUENCE [LARGE SCALE GENOMIC DNA]</scope>
    <source>
        <strain evidence="2 3">ResAG-59</strain>
    </source>
</reference>
<keyword evidence="1" id="KW-0472">Membrane</keyword>
<evidence type="ECO:0000313" key="2">
    <source>
        <dbReference type="EMBL" id="MVN16736.1"/>
    </source>
</evidence>